<evidence type="ECO:0000256" key="1">
    <source>
        <dbReference type="ARBA" id="ARBA00022691"/>
    </source>
</evidence>
<comment type="caution">
    <text evidence="6">The sequence shown here is derived from an EMBL/GenBank/DDBJ whole genome shotgun (WGS) entry which is preliminary data.</text>
</comment>
<evidence type="ECO:0000256" key="4">
    <source>
        <dbReference type="ARBA" id="ARBA00023014"/>
    </source>
</evidence>
<dbReference type="InterPro" id="IPR013785">
    <property type="entry name" value="Aldolase_TIM"/>
</dbReference>
<keyword evidence="4" id="KW-0411">Iron-sulfur</keyword>
<dbReference type="EMBL" id="BOML01000072">
    <property type="protein sequence ID" value="GIE07131.1"/>
    <property type="molecule type" value="Genomic_DNA"/>
</dbReference>
<gene>
    <name evidence="6" type="ORF">Adu01nite_84810</name>
</gene>
<dbReference type="PANTHER" id="PTHR43273:SF8">
    <property type="entry name" value="RADICAL SAM DOMAIN PROTEIN"/>
    <property type="match status" value="1"/>
</dbReference>
<dbReference type="InterPro" id="IPR023867">
    <property type="entry name" value="Sulphatase_maturase_rSAM"/>
</dbReference>
<dbReference type="PROSITE" id="PS51918">
    <property type="entry name" value="RADICAL_SAM"/>
    <property type="match status" value="1"/>
</dbReference>
<accession>A0ABQ3ZBH3</accession>
<name>A0ABQ3ZBH3_9ACTN</name>
<evidence type="ECO:0000256" key="2">
    <source>
        <dbReference type="ARBA" id="ARBA00022723"/>
    </source>
</evidence>
<reference evidence="6 7" key="1">
    <citation type="submission" date="2021-01" db="EMBL/GenBank/DDBJ databases">
        <title>Whole genome shotgun sequence of Actinoplanes durhamensis NBRC 14914.</title>
        <authorList>
            <person name="Komaki H."/>
            <person name="Tamura T."/>
        </authorList>
    </citation>
    <scope>NUCLEOTIDE SEQUENCE [LARGE SCALE GENOMIC DNA]</scope>
    <source>
        <strain evidence="6 7">NBRC 14914</strain>
    </source>
</reference>
<dbReference type="InterPro" id="IPR026335">
    <property type="entry name" value="rSAM_SPASM_FxsB"/>
</dbReference>
<evidence type="ECO:0000313" key="6">
    <source>
        <dbReference type="EMBL" id="GIE07131.1"/>
    </source>
</evidence>
<dbReference type="InterPro" id="IPR007197">
    <property type="entry name" value="rSAM"/>
</dbReference>
<dbReference type="SFLD" id="SFLDG01067">
    <property type="entry name" value="SPASM/twitch_domain_containing"/>
    <property type="match status" value="1"/>
</dbReference>
<sequence>MARAHEDSPPSGLGKPGLTQYVLKVHSRCDLACDHCYVYEHADQSWRGQPMIMASSTVVAAAQRIAEHAVAHGLHAVHVVLHGGEPLLLGFDGLDQVIRRLRSIVDPVVPLRLSLQTNGIGLTPAICDLFVRERVGVGVSLDGDRAANDRHRRFRNGGSSYDRVRAALRLLRRPEFRAAYAGILCTIDVRNDPIDVYEAVRAEEPPRIEFLLPHATWDNPPPRPDGSATPYADWLLRIHRRWTDDGRPVPIRILDSLESTARGGPSHTEALGLDPVDVLVVESDGAWEQADSLKIAYHGAAATARTVFTHSVDETLGHPGLAARLTGLDALCAQCRSCPVVARCGGGLFAHRYRTGTGFANPSVFCADLKELMESTSMPPSPGEPPTAAIPADVIEEIATGHVSVATVDLLDQLQAELVEALLEELADTFAPVGDEHPWAALVRMSGDDPRTVREILGHPYVRVWADRCLRRQADPRLLGNLAAAAAIRTGRPATVQVVSAGGYVRLPAVAAVAVPGPAGLLPLTVGEAGTVSIAGRPLEPAAWSPVRHADTGAWSPALDDVDAHRDCFEWPVLPRLDEAAHRRWTSTLTAAYRIVADEAAGHLPGLTAGLRVITPLQPGADGSPRAATAREAYPAIGLAYAGPAEMAVLMVHEFQHVKLGALADHVDLYDPGFQARFRVGWRPDPRPVEGVLHGAYAHLAVAELWRSRPGEPAREKYLHYRDWTAEAAETLLASGALTGSGERFVRRLAQTLNSPAP</sequence>
<dbReference type="SFLD" id="SFLDG01072">
    <property type="entry name" value="dehydrogenase_like"/>
    <property type="match status" value="1"/>
</dbReference>
<evidence type="ECO:0000313" key="7">
    <source>
        <dbReference type="Proteomes" id="UP000637628"/>
    </source>
</evidence>
<feature type="domain" description="Radical SAM core" evidence="5">
    <location>
        <begin position="15"/>
        <end position="245"/>
    </location>
</feature>
<dbReference type="NCBIfam" id="TIGR04267">
    <property type="entry name" value="mod_HExxH"/>
    <property type="match status" value="1"/>
</dbReference>
<keyword evidence="3" id="KW-0408">Iron</keyword>
<dbReference type="Gene3D" id="3.20.20.70">
    <property type="entry name" value="Aldolase class I"/>
    <property type="match status" value="1"/>
</dbReference>
<dbReference type="SFLD" id="SFLDG01386">
    <property type="entry name" value="main_SPASM_domain-containing"/>
    <property type="match status" value="1"/>
</dbReference>
<proteinExistence type="predicted"/>
<evidence type="ECO:0000259" key="5">
    <source>
        <dbReference type="PROSITE" id="PS51918"/>
    </source>
</evidence>
<evidence type="ECO:0000256" key="3">
    <source>
        <dbReference type="ARBA" id="ARBA00023004"/>
    </source>
</evidence>
<keyword evidence="7" id="KW-1185">Reference proteome</keyword>
<dbReference type="SUPFAM" id="SSF102114">
    <property type="entry name" value="Radical SAM enzymes"/>
    <property type="match status" value="1"/>
</dbReference>
<dbReference type="Proteomes" id="UP000637628">
    <property type="component" value="Unassembled WGS sequence"/>
</dbReference>
<dbReference type="Pfam" id="PF04055">
    <property type="entry name" value="Radical_SAM"/>
    <property type="match status" value="1"/>
</dbReference>
<organism evidence="6 7">
    <name type="scientific">Paractinoplanes durhamensis</name>
    <dbReference type="NCBI Taxonomy" id="113563"/>
    <lineage>
        <taxon>Bacteria</taxon>
        <taxon>Bacillati</taxon>
        <taxon>Actinomycetota</taxon>
        <taxon>Actinomycetes</taxon>
        <taxon>Micromonosporales</taxon>
        <taxon>Micromonosporaceae</taxon>
        <taxon>Paractinoplanes</taxon>
    </lineage>
</organism>
<dbReference type="InterPro" id="IPR026337">
    <property type="entry name" value="AKG_HExxH"/>
</dbReference>
<keyword evidence="2" id="KW-0479">Metal-binding</keyword>
<dbReference type="SFLD" id="SFLDS00029">
    <property type="entry name" value="Radical_SAM"/>
    <property type="match status" value="1"/>
</dbReference>
<dbReference type="NCBIfam" id="TIGR04269">
    <property type="entry name" value="SAM_SPASM_FxsB"/>
    <property type="match status" value="1"/>
</dbReference>
<keyword evidence="1" id="KW-0949">S-adenosyl-L-methionine</keyword>
<dbReference type="PANTHER" id="PTHR43273">
    <property type="entry name" value="ANAEROBIC SULFATASE-MATURATING ENZYME HOMOLOG ASLB-RELATED"/>
    <property type="match status" value="1"/>
</dbReference>
<protein>
    <recommendedName>
        <fullName evidence="5">Radical SAM core domain-containing protein</fullName>
    </recommendedName>
</protein>
<dbReference type="CDD" id="cd01335">
    <property type="entry name" value="Radical_SAM"/>
    <property type="match status" value="1"/>
</dbReference>
<dbReference type="InterPro" id="IPR058240">
    <property type="entry name" value="rSAM_sf"/>
</dbReference>